<dbReference type="Proteomes" id="UP000318669">
    <property type="component" value="Unassembled WGS sequence"/>
</dbReference>
<accession>A0A553BS52</accession>
<protein>
    <submittedName>
        <fullName evidence="1">Uncharacterized protein</fullName>
    </submittedName>
</protein>
<comment type="caution">
    <text evidence="1">The sequence shown here is derived from an EMBL/GenBank/DDBJ whole genome shotgun (WGS) entry which is preliminary data.</text>
</comment>
<evidence type="ECO:0000313" key="2">
    <source>
        <dbReference type="Proteomes" id="UP000318669"/>
    </source>
</evidence>
<organism evidence="1 2">
    <name type="scientific">Flavobacterium gawalongense</name>
    <dbReference type="NCBI Taxonomy" id="2594432"/>
    <lineage>
        <taxon>Bacteria</taxon>
        <taxon>Pseudomonadati</taxon>
        <taxon>Bacteroidota</taxon>
        <taxon>Flavobacteriia</taxon>
        <taxon>Flavobacteriales</taxon>
        <taxon>Flavobacteriaceae</taxon>
        <taxon>Flavobacterium</taxon>
    </lineage>
</organism>
<dbReference type="EMBL" id="VJZL01000008">
    <property type="protein sequence ID" value="TRX11049.1"/>
    <property type="molecule type" value="Genomic_DNA"/>
</dbReference>
<dbReference type="AlphaFoldDB" id="A0A553BS52"/>
<gene>
    <name evidence="1" type="ORF">FNW11_06640</name>
</gene>
<dbReference type="RefSeq" id="WP_144064683.1">
    <property type="nucleotide sequence ID" value="NZ_VJZL01000008.1"/>
</dbReference>
<proteinExistence type="predicted"/>
<reference evidence="1 2" key="1">
    <citation type="submission" date="2019-07" db="EMBL/GenBank/DDBJ databases">
        <title>Novel species of Flavobacterium.</title>
        <authorList>
            <person name="Liu Q."/>
            <person name="Xin Y.-H."/>
        </authorList>
    </citation>
    <scope>NUCLEOTIDE SEQUENCE [LARGE SCALE GENOMIC DNA]</scope>
    <source>
        <strain evidence="1 2">GSR22</strain>
    </source>
</reference>
<sequence length="102" mass="12040">MTEKDFKTLQNLAENFEKADGEINYLASDSKTYTSEEYDSLEKKLKVKLEEVILEFKNKYLVLPTFKIENSDEILVSLNINRYSINPLTLYNQMCKHQIDHQ</sequence>
<evidence type="ECO:0000313" key="1">
    <source>
        <dbReference type="EMBL" id="TRX11049.1"/>
    </source>
</evidence>
<name>A0A553BS52_9FLAO</name>